<comment type="caution">
    <text evidence="2">The sequence shown here is derived from an EMBL/GenBank/DDBJ whole genome shotgun (WGS) entry which is preliminary data.</text>
</comment>
<dbReference type="EMBL" id="WSSB01000004">
    <property type="protein sequence ID" value="MXR36531.1"/>
    <property type="molecule type" value="Genomic_DNA"/>
</dbReference>
<evidence type="ECO:0008006" key="4">
    <source>
        <dbReference type="Google" id="ProtNLM"/>
    </source>
</evidence>
<evidence type="ECO:0000313" key="3">
    <source>
        <dbReference type="Proteomes" id="UP000467214"/>
    </source>
</evidence>
<evidence type="ECO:0000256" key="1">
    <source>
        <dbReference type="SAM" id="MobiDB-lite"/>
    </source>
</evidence>
<evidence type="ECO:0000313" key="2">
    <source>
        <dbReference type="EMBL" id="MXR36531.1"/>
    </source>
</evidence>
<sequence length="148" mass="15541">MSSHILLSAGFTALLLGCTTAPSGHEELEPVPPRPNLALMGPGPVLAFSAPQYCPGAPLRMIYYPFTDAERVKLQAHADCLKHHPKVQVLLRAHGAGTSAEIGQRLDAATAALGQAGVASAQWQRDSLGARPEGKAAVEVVYPEAKPD</sequence>
<proteinExistence type="predicted"/>
<name>A0A845BQ28_9NEIS</name>
<feature type="region of interest" description="Disordered" evidence="1">
    <location>
        <begin position="124"/>
        <end position="148"/>
    </location>
</feature>
<dbReference type="Proteomes" id="UP000467214">
    <property type="component" value="Unassembled WGS sequence"/>
</dbReference>
<reference evidence="2 3" key="1">
    <citation type="submission" date="2019-12" db="EMBL/GenBank/DDBJ databases">
        <title>Neisseriaceae gen. nov. sp. Genome sequencing and assembly.</title>
        <authorList>
            <person name="Liu Z."/>
            <person name="Li A."/>
        </authorList>
    </citation>
    <scope>NUCLEOTIDE SEQUENCE [LARGE SCALE GENOMIC DNA]</scope>
    <source>
        <strain evidence="2 3">B2N2-7</strain>
    </source>
</reference>
<gene>
    <name evidence="2" type="ORF">GQF02_06020</name>
</gene>
<dbReference type="RefSeq" id="WP_160795618.1">
    <property type="nucleotide sequence ID" value="NZ_WSSB01000004.1"/>
</dbReference>
<accession>A0A845BQ28</accession>
<keyword evidence="3" id="KW-1185">Reference proteome</keyword>
<dbReference type="AlphaFoldDB" id="A0A845BQ28"/>
<protein>
    <recommendedName>
        <fullName evidence="4">OmpA-like domain-containing protein</fullName>
    </recommendedName>
</protein>
<organism evidence="2 3">
    <name type="scientific">Craterilacuibacter sinensis</name>
    <dbReference type="NCBI Taxonomy" id="2686017"/>
    <lineage>
        <taxon>Bacteria</taxon>
        <taxon>Pseudomonadati</taxon>
        <taxon>Pseudomonadota</taxon>
        <taxon>Betaproteobacteria</taxon>
        <taxon>Neisseriales</taxon>
        <taxon>Neisseriaceae</taxon>
        <taxon>Craterilacuibacter</taxon>
    </lineage>
</organism>